<sequence length="374" mass="42862">MKVALVHDYLKEPGGAEAVLMALHEIWPEAPVYTAYKFPTYWGRYKEILENWDIRESWGRNLPFLPKLISHYTILSPLFFSKMDLSDYTAVIISATGGYFPNGVKTGPGTKVITYCHTPPRFLYGYDTATRSRYKWYWRPVSELANHILRMVDFKFAQKPTIFIANSKNVRNRIKKFYRREAEVVYPPIDVHRLPLIVDRKKKDYFVIVSRIIGGKNIELGAEAANQSKFKLKIAGRAIGKSGGEIVKKLTGPYVEYLGEVSEEEKTKLLSEAKGFLALEKDPDFGMTAVEPQVYGTPVIAYRNGGYLEAVEENKTGMFFDDLTAKGLGKAIERFNKMKWDMKVIQKNAERFSKERFKKQMVELVGKYAGVTRN</sequence>
<proteinExistence type="predicted"/>
<evidence type="ECO:0000256" key="12">
    <source>
        <dbReference type="ARBA" id="ARBA00032874"/>
    </source>
</evidence>
<dbReference type="PANTHER" id="PTHR45918:SF1">
    <property type="entry name" value="ALPHA-1,3_1,6-MANNOSYLTRANSFERASE ALG2"/>
    <property type="match status" value="1"/>
</dbReference>
<name>A0A0G1UMP9_9BACT</name>
<evidence type="ECO:0000256" key="2">
    <source>
        <dbReference type="ARBA" id="ARBA00004922"/>
    </source>
</evidence>
<dbReference type="Proteomes" id="UP000034694">
    <property type="component" value="Unassembled WGS sequence"/>
</dbReference>
<evidence type="ECO:0000256" key="6">
    <source>
        <dbReference type="ARBA" id="ARBA00022692"/>
    </source>
</evidence>
<evidence type="ECO:0000256" key="9">
    <source>
        <dbReference type="ARBA" id="ARBA00023136"/>
    </source>
</evidence>
<dbReference type="Pfam" id="PF13439">
    <property type="entry name" value="Glyco_transf_4"/>
    <property type="match status" value="1"/>
</dbReference>
<keyword evidence="7" id="KW-0256">Endoplasmic reticulum</keyword>
<dbReference type="Gene3D" id="3.40.50.2000">
    <property type="entry name" value="Glycogen Phosphorylase B"/>
    <property type="match status" value="1"/>
</dbReference>
<dbReference type="EMBL" id="LCPK01000053">
    <property type="protein sequence ID" value="KKU95371.1"/>
    <property type="molecule type" value="Genomic_DNA"/>
</dbReference>
<evidence type="ECO:0000256" key="8">
    <source>
        <dbReference type="ARBA" id="ARBA00022989"/>
    </source>
</evidence>
<evidence type="ECO:0000256" key="1">
    <source>
        <dbReference type="ARBA" id="ARBA00004586"/>
    </source>
</evidence>
<evidence type="ECO:0000256" key="5">
    <source>
        <dbReference type="ARBA" id="ARBA00022679"/>
    </source>
</evidence>
<comment type="pathway">
    <text evidence="2">Protein modification; protein glycosylation.</text>
</comment>
<feature type="domain" description="Glycosyl transferase family 1" evidence="15">
    <location>
        <begin position="200"/>
        <end position="350"/>
    </location>
</feature>
<dbReference type="InterPro" id="IPR028098">
    <property type="entry name" value="Glyco_trans_4-like_N"/>
</dbReference>
<protein>
    <recommendedName>
        <fullName evidence="10">GDP-Man:Man(1)GlcNAc(2)-PP-Dol alpha-1,3-mannosyltransferase</fullName>
        <ecNumber evidence="4">2.4.1.132</ecNumber>
        <ecNumber evidence="3">2.4.1.257</ecNumber>
    </recommendedName>
    <alternativeName>
        <fullName evidence="12">GDP-Man:Man(1)GlcNAc(2)-PP-dolichol mannosyltransferase</fullName>
    </alternativeName>
    <alternativeName>
        <fullName evidence="11">GDP-Man:Man(2)GlcNAc(2)-PP-Dol alpha-1,6-mannosyltransferase</fullName>
    </alternativeName>
</protein>
<organism evidence="17 18">
    <name type="scientific">Candidatus Amesbacteria bacterium GW2011_GWB1_48_13</name>
    <dbReference type="NCBI Taxonomy" id="1618362"/>
    <lineage>
        <taxon>Bacteria</taxon>
        <taxon>Candidatus Amesiibacteriota</taxon>
    </lineage>
</organism>
<dbReference type="EC" id="2.4.1.132" evidence="4"/>
<dbReference type="SUPFAM" id="SSF53756">
    <property type="entry name" value="UDP-Glycosyltransferase/glycogen phosphorylase"/>
    <property type="match status" value="1"/>
</dbReference>
<keyword evidence="6" id="KW-0812">Transmembrane</keyword>
<gene>
    <name evidence="17" type="ORF">UY28_C0053G0002</name>
</gene>
<dbReference type="Pfam" id="PF00534">
    <property type="entry name" value="Glycos_transf_1"/>
    <property type="match status" value="1"/>
</dbReference>
<evidence type="ECO:0000256" key="3">
    <source>
        <dbReference type="ARBA" id="ARBA00011969"/>
    </source>
</evidence>
<evidence type="ECO:0000256" key="14">
    <source>
        <dbReference type="ARBA" id="ARBA00045104"/>
    </source>
</evidence>
<dbReference type="GO" id="GO:0102704">
    <property type="term" value="F:GDP-Man:Man(2)GlcNAc(2)-PP-Dol alpha-1,6-mannosyltransferase activity"/>
    <property type="evidence" value="ECO:0007669"/>
    <property type="project" value="UniProtKB-EC"/>
</dbReference>
<dbReference type="AlphaFoldDB" id="A0A0G1UMP9"/>
<evidence type="ECO:0000259" key="15">
    <source>
        <dbReference type="Pfam" id="PF00534"/>
    </source>
</evidence>
<reference evidence="17 18" key="1">
    <citation type="journal article" date="2015" name="Nature">
        <title>rRNA introns, odd ribosomes, and small enigmatic genomes across a large radiation of phyla.</title>
        <authorList>
            <person name="Brown C.T."/>
            <person name="Hug L.A."/>
            <person name="Thomas B.C."/>
            <person name="Sharon I."/>
            <person name="Castelle C.J."/>
            <person name="Singh A."/>
            <person name="Wilkins M.J."/>
            <person name="Williams K.H."/>
            <person name="Banfield J.F."/>
        </authorList>
    </citation>
    <scope>NUCLEOTIDE SEQUENCE [LARGE SCALE GENOMIC DNA]</scope>
</reference>
<evidence type="ECO:0000259" key="16">
    <source>
        <dbReference type="Pfam" id="PF13439"/>
    </source>
</evidence>
<dbReference type="InterPro" id="IPR027054">
    <property type="entry name" value="ALG2"/>
</dbReference>
<keyword evidence="5 17" id="KW-0808">Transferase</keyword>
<comment type="caution">
    <text evidence="17">The sequence shown here is derived from an EMBL/GenBank/DDBJ whole genome shotgun (WGS) entry which is preliminary data.</text>
</comment>
<evidence type="ECO:0000256" key="7">
    <source>
        <dbReference type="ARBA" id="ARBA00022824"/>
    </source>
</evidence>
<keyword evidence="8" id="KW-1133">Transmembrane helix</keyword>
<evidence type="ECO:0000256" key="10">
    <source>
        <dbReference type="ARBA" id="ARBA00032047"/>
    </source>
</evidence>
<dbReference type="InterPro" id="IPR001296">
    <property type="entry name" value="Glyco_trans_1"/>
</dbReference>
<keyword evidence="9" id="KW-0472">Membrane</keyword>
<feature type="domain" description="Glycosyltransferase subfamily 4-like N-terminal" evidence="16">
    <location>
        <begin position="64"/>
        <end position="193"/>
    </location>
</feature>
<comment type="subcellular location">
    <subcellularLocation>
        <location evidence="1">Endoplasmic reticulum membrane</location>
    </subcellularLocation>
</comment>
<comment type="catalytic activity">
    <reaction evidence="14">
        <text>an alpha-D-Man-(1-&gt;3)-beta-D-Man-(1-&gt;4)-beta-D-GlcNAc-(1-&gt;4)-alpha-D-GlcNAc-diphospho-di-trans,poly-cis-dolichol + GDP-alpha-D-mannose = an alpha-D-Man-(1-&gt;3)-[alpha-D-Man-(1-&gt;6)]-beta-D-Man-(1-&gt;4)-beta-D-GlcNAc-(1-&gt;4)-alpha-D-GlcNAc-diphospho-di-trans,poly-cis-dolichol + GDP + H(+)</text>
        <dbReference type="Rhea" id="RHEA:29519"/>
        <dbReference type="Rhea" id="RHEA-COMP:19513"/>
        <dbReference type="Rhea" id="RHEA-COMP:19515"/>
        <dbReference type="ChEBI" id="CHEBI:15378"/>
        <dbReference type="ChEBI" id="CHEBI:57527"/>
        <dbReference type="ChEBI" id="CHEBI:58189"/>
        <dbReference type="ChEBI" id="CHEBI:132510"/>
        <dbReference type="ChEBI" id="CHEBI:132511"/>
        <dbReference type="EC" id="2.4.1.257"/>
    </reaction>
    <physiologicalReaction direction="left-to-right" evidence="14">
        <dbReference type="Rhea" id="RHEA:29520"/>
    </physiologicalReaction>
</comment>
<evidence type="ECO:0000313" key="17">
    <source>
        <dbReference type="EMBL" id="KKU95371.1"/>
    </source>
</evidence>
<evidence type="ECO:0000256" key="11">
    <source>
        <dbReference type="ARBA" id="ARBA00032333"/>
    </source>
</evidence>
<accession>A0A0G1UMP9</accession>
<comment type="catalytic activity">
    <reaction evidence="13">
        <text>a beta-D-Man-(1-&gt;4)-beta-D-GlcNAc-(1-&gt;4)-alpha-D-GlcNAc-diphospho-di-trans,poly-cis-dolichol + GDP-alpha-D-mannose = an alpha-D-Man-(1-&gt;3)-beta-D-Man-(1-&gt;4)-beta-D-GlcNAc-(1-&gt;4)-alpha-D-GlcNAc-diphospho-di-trans,poly-cis-dolichol + GDP + H(+)</text>
        <dbReference type="Rhea" id="RHEA:29515"/>
        <dbReference type="Rhea" id="RHEA-COMP:19511"/>
        <dbReference type="Rhea" id="RHEA-COMP:19513"/>
        <dbReference type="ChEBI" id="CHEBI:15378"/>
        <dbReference type="ChEBI" id="CHEBI:57527"/>
        <dbReference type="ChEBI" id="CHEBI:58189"/>
        <dbReference type="ChEBI" id="CHEBI:58472"/>
        <dbReference type="ChEBI" id="CHEBI:132510"/>
        <dbReference type="EC" id="2.4.1.132"/>
    </reaction>
    <physiologicalReaction direction="left-to-right" evidence="13">
        <dbReference type="Rhea" id="RHEA:29516"/>
    </physiologicalReaction>
</comment>
<dbReference type="GO" id="GO:0004378">
    <property type="term" value="F:GDP-Man:Man(1)GlcNAc(2)-PP-Dol alpha-1,3-mannosyltransferase activity"/>
    <property type="evidence" value="ECO:0007669"/>
    <property type="project" value="UniProtKB-EC"/>
</dbReference>
<dbReference type="PANTHER" id="PTHR45918">
    <property type="entry name" value="ALPHA-1,3/1,6-MANNOSYLTRANSFERASE ALG2"/>
    <property type="match status" value="1"/>
</dbReference>
<evidence type="ECO:0000256" key="13">
    <source>
        <dbReference type="ARBA" id="ARBA00045103"/>
    </source>
</evidence>
<evidence type="ECO:0000256" key="4">
    <source>
        <dbReference type="ARBA" id="ARBA00012649"/>
    </source>
</evidence>
<dbReference type="EC" id="2.4.1.257" evidence="3"/>
<evidence type="ECO:0000313" key="18">
    <source>
        <dbReference type="Proteomes" id="UP000034694"/>
    </source>
</evidence>